<comment type="similarity">
    <text evidence="9">Belongs to the TatB family.</text>
</comment>
<dbReference type="PANTHER" id="PTHR33162:SF1">
    <property type="entry name" value="SEC-INDEPENDENT PROTEIN TRANSLOCASE PROTEIN TATA, CHLOROPLASTIC"/>
    <property type="match status" value="1"/>
</dbReference>
<dbReference type="RefSeq" id="WP_085215766.1">
    <property type="nucleotide sequence ID" value="NZ_FXAM01000001.1"/>
</dbReference>
<dbReference type="Proteomes" id="UP000192923">
    <property type="component" value="Unassembled WGS sequence"/>
</dbReference>
<keyword evidence="3 9" id="KW-1003">Cell membrane</keyword>
<evidence type="ECO:0000256" key="11">
    <source>
        <dbReference type="SAM" id="MobiDB-lite"/>
    </source>
</evidence>
<feature type="coiled-coil region" evidence="10">
    <location>
        <begin position="49"/>
        <end position="76"/>
    </location>
</feature>
<dbReference type="HAMAP" id="MF_00237">
    <property type="entry name" value="TatB"/>
    <property type="match status" value="1"/>
</dbReference>
<dbReference type="PANTHER" id="PTHR33162">
    <property type="entry name" value="SEC-INDEPENDENT PROTEIN TRANSLOCASE PROTEIN TATA, CHLOROPLASTIC"/>
    <property type="match status" value="1"/>
</dbReference>
<keyword evidence="8 9" id="KW-0472">Membrane</keyword>
<evidence type="ECO:0000256" key="6">
    <source>
        <dbReference type="ARBA" id="ARBA00022989"/>
    </source>
</evidence>
<evidence type="ECO:0000256" key="5">
    <source>
        <dbReference type="ARBA" id="ARBA00022927"/>
    </source>
</evidence>
<dbReference type="PRINTS" id="PR01506">
    <property type="entry name" value="TATBPROTEIN"/>
</dbReference>
<organism evidence="13 14">
    <name type="scientific">Methylomagnum ishizawai</name>
    <dbReference type="NCBI Taxonomy" id="1760988"/>
    <lineage>
        <taxon>Bacteria</taxon>
        <taxon>Pseudomonadati</taxon>
        <taxon>Pseudomonadota</taxon>
        <taxon>Gammaproteobacteria</taxon>
        <taxon>Methylococcales</taxon>
        <taxon>Methylococcaceae</taxon>
        <taxon>Methylomagnum</taxon>
    </lineage>
</organism>
<dbReference type="GO" id="GO:0008320">
    <property type="term" value="F:protein transmembrane transporter activity"/>
    <property type="evidence" value="ECO:0007669"/>
    <property type="project" value="UniProtKB-UniRule"/>
</dbReference>
<evidence type="ECO:0000256" key="8">
    <source>
        <dbReference type="ARBA" id="ARBA00023136"/>
    </source>
</evidence>
<comment type="function">
    <text evidence="9">Part of the twin-arginine translocation (Tat) system that transports large folded proteins containing a characteristic twin-arginine motif in their signal peptide across membranes. Together with TatC, TatB is part of a receptor directly interacting with Tat signal peptides. TatB may form an oligomeric binding site that transiently accommodates folded Tat precursor proteins before their translocation.</text>
</comment>
<proteinExistence type="inferred from homology"/>
<evidence type="ECO:0000256" key="3">
    <source>
        <dbReference type="ARBA" id="ARBA00022475"/>
    </source>
</evidence>
<keyword evidence="10" id="KW-0175">Coiled coil</keyword>
<evidence type="ECO:0000256" key="7">
    <source>
        <dbReference type="ARBA" id="ARBA00023010"/>
    </source>
</evidence>
<protein>
    <recommendedName>
        <fullName evidence="9">Sec-independent protein translocase protein TatB</fullName>
    </recommendedName>
</protein>
<keyword evidence="6 9" id="KW-1133">Transmembrane helix</keyword>
<feature type="region of interest" description="Disordered" evidence="11">
    <location>
        <begin position="81"/>
        <end position="112"/>
    </location>
</feature>
<keyword evidence="2 9" id="KW-0813">Transport</keyword>
<dbReference type="EMBL" id="FXAM01000001">
    <property type="protein sequence ID" value="SMF96919.1"/>
    <property type="molecule type" value="Genomic_DNA"/>
</dbReference>
<keyword evidence="7 9" id="KW-0811">Translocation</keyword>
<evidence type="ECO:0000256" key="12">
    <source>
        <dbReference type="SAM" id="Phobius"/>
    </source>
</evidence>
<evidence type="ECO:0000256" key="2">
    <source>
        <dbReference type="ARBA" id="ARBA00022448"/>
    </source>
</evidence>
<dbReference type="Gene3D" id="1.20.5.3310">
    <property type="match status" value="1"/>
</dbReference>
<sequence length="112" mass="12173">MFDIGFSELVLVGVVALLVFGPERLPRVAREAGLWIRKARSMVASVKSEIDHELQLQELQQTLREQKQKLQQEGRAYVEGVTATGKEAAAKPLPDKSPATDADHGGHSDGPA</sequence>
<evidence type="ECO:0000256" key="1">
    <source>
        <dbReference type="ARBA" id="ARBA00004167"/>
    </source>
</evidence>
<feature type="compositionally biased region" description="Basic and acidic residues" evidence="11">
    <location>
        <begin position="101"/>
        <end position="112"/>
    </location>
</feature>
<keyword evidence="5 9" id="KW-0653">Protein transport</keyword>
<dbReference type="GO" id="GO:0043953">
    <property type="term" value="P:protein transport by the Tat complex"/>
    <property type="evidence" value="ECO:0007669"/>
    <property type="project" value="UniProtKB-UniRule"/>
</dbReference>
<evidence type="ECO:0000256" key="9">
    <source>
        <dbReference type="HAMAP-Rule" id="MF_00237"/>
    </source>
</evidence>
<comment type="subcellular location">
    <subcellularLocation>
        <location evidence="9">Cell membrane</location>
        <topology evidence="9">Single-pass membrane protein</topology>
    </subcellularLocation>
    <subcellularLocation>
        <location evidence="1">Membrane</location>
        <topology evidence="1">Single-pass membrane protein</topology>
    </subcellularLocation>
</comment>
<evidence type="ECO:0000313" key="14">
    <source>
        <dbReference type="Proteomes" id="UP000192923"/>
    </source>
</evidence>
<accession>A0A1Y6D1V0</accession>
<feature type="transmembrane region" description="Helical" evidence="12">
    <location>
        <begin position="6"/>
        <end position="22"/>
    </location>
</feature>
<keyword evidence="4 9" id="KW-0812">Transmembrane</keyword>
<evidence type="ECO:0000313" key="13">
    <source>
        <dbReference type="EMBL" id="SMF96919.1"/>
    </source>
</evidence>
<keyword evidence="14" id="KW-1185">Reference proteome</keyword>
<dbReference type="NCBIfam" id="TIGR01410">
    <property type="entry name" value="tatB"/>
    <property type="match status" value="1"/>
</dbReference>
<gene>
    <name evidence="9" type="primary">tatB</name>
    <name evidence="13" type="ORF">SAMN02949497_4333</name>
</gene>
<name>A0A1Y6D1V0_9GAMM</name>
<reference evidence="13 14" key="1">
    <citation type="submission" date="2016-12" db="EMBL/GenBank/DDBJ databases">
        <authorList>
            <person name="Song W.-J."/>
            <person name="Kurnit D.M."/>
        </authorList>
    </citation>
    <scope>NUCLEOTIDE SEQUENCE [LARGE SCALE GENOMIC DNA]</scope>
    <source>
        <strain evidence="13 14">175</strain>
    </source>
</reference>
<dbReference type="OrthoDB" id="9816005at2"/>
<dbReference type="InterPro" id="IPR018448">
    <property type="entry name" value="TatB"/>
</dbReference>
<dbReference type="AlphaFoldDB" id="A0A1Y6D1V0"/>
<evidence type="ECO:0000256" key="4">
    <source>
        <dbReference type="ARBA" id="ARBA00022692"/>
    </source>
</evidence>
<comment type="subunit">
    <text evidence="9">The Tat system comprises two distinct complexes: a TatABC complex, containing multiple copies of TatA, TatB and TatC subunits, and a separate TatA complex, containing only TatA subunits. Substrates initially bind to the TatABC complex, which probably triggers association of the separate TatA complex to form the active translocon.</text>
</comment>
<evidence type="ECO:0000256" key="10">
    <source>
        <dbReference type="SAM" id="Coils"/>
    </source>
</evidence>
<dbReference type="STRING" id="1760988.SAMN02949497_4333"/>
<dbReference type="GO" id="GO:0033281">
    <property type="term" value="C:TAT protein transport complex"/>
    <property type="evidence" value="ECO:0007669"/>
    <property type="project" value="UniProtKB-UniRule"/>
</dbReference>
<dbReference type="Pfam" id="PF02416">
    <property type="entry name" value="TatA_B_E"/>
    <property type="match status" value="1"/>
</dbReference>
<dbReference type="InterPro" id="IPR003369">
    <property type="entry name" value="TatA/B/E"/>
</dbReference>